<organism evidence="2 3">
    <name type="scientific">Triticum turgidum subsp. durum</name>
    <name type="common">Durum wheat</name>
    <name type="synonym">Triticum durum</name>
    <dbReference type="NCBI Taxonomy" id="4567"/>
    <lineage>
        <taxon>Eukaryota</taxon>
        <taxon>Viridiplantae</taxon>
        <taxon>Streptophyta</taxon>
        <taxon>Embryophyta</taxon>
        <taxon>Tracheophyta</taxon>
        <taxon>Spermatophyta</taxon>
        <taxon>Magnoliopsida</taxon>
        <taxon>Liliopsida</taxon>
        <taxon>Poales</taxon>
        <taxon>Poaceae</taxon>
        <taxon>BOP clade</taxon>
        <taxon>Pooideae</taxon>
        <taxon>Triticodae</taxon>
        <taxon>Triticeae</taxon>
        <taxon>Triticinae</taxon>
        <taxon>Triticum</taxon>
    </lineage>
</organism>
<dbReference type="AlphaFoldDB" id="A0A9R0WVD5"/>
<evidence type="ECO:0000313" key="2">
    <source>
        <dbReference type="EMBL" id="VAI24326.1"/>
    </source>
</evidence>
<feature type="transmembrane region" description="Helical" evidence="1">
    <location>
        <begin position="41"/>
        <end position="59"/>
    </location>
</feature>
<name>A0A9R0WVD5_TRITD</name>
<keyword evidence="1" id="KW-0472">Membrane</keyword>
<gene>
    <name evidence="2" type="ORF">TRITD_5Av1G234910</name>
</gene>
<reference evidence="2 3" key="1">
    <citation type="submission" date="2017-09" db="EMBL/GenBank/DDBJ databases">
        <authorList>
            <consortium name="International Durum Wheat Genome Sequencing Consortium (IDWGSC)"/>
            <person name="Milanesi L."/>
        </authorList>
    </citation>
    <scope>NUCLEOTIDE SEQUENCE [LARGE SCALE GENOMIC DNA]</scope>
    <source>
        <strain evidence="3">cv. Svevo</strain>
    </source>
</reference>
<dbReference type="InterPro" id="IPR036259">
    <property type="entry name" value="MFS_trans_sf"/>
</dbReference>
<keyword evidence="3" id="KW-1185">Reference proteome</keyword>
<accession>A0A9R0WVD5</accession>
<keyword evidence="1" id="KW-0812">Transmembrane</keyword>
<dbReference type="Gramene" id="TRITD5Av1G234910.3">
    <property type="protein sequence ID" value="TRITD5Av1G234910.3"/>
    <property type="gene ID" value="TRITD5Av1G234910"/>
</dbReference>
<protein>
    <submittedName>
        <fullName evidence="2">Uncharacterized protein</fullName>
    </submittedName>
</protein>
<keyword evidence="1" id="KW-1133">Transmembrane helix</keyword>
<evidence type="ECO:0000313" key="3">
    <source>
        <dbReference type="Proteomes" id="UP000324705"/>
    </source>
</evidence>
<dbReference type="Proteomes" id="UP000324705">
    <property type="component" value="Chromosome 5A"/>
</dbReference>
<sequence length="101" mass="11089">MASATEMGMIEFSERLSYFGIATSLMIYLTKDLSRSRLDLFYWLLAAISAANLGFYVLVATRYSYKQQTAKAGRVGVEKDVAGVNSPYNHKCVAQGSAFGV</sequence>
<evidence type="ECO:0000256" key="1">
    <source>
        <dbReference type="SAM" id="Phobius"/>
    </source>
</evidence>
<proteinExistence type="predicted"/>
<dbReference type="Gene3D" id="1.20.1250.20">
    <property type="entry name" value="MFS general substrate transporter like domains"/>
    <property type="match status" value="1"/>
</dbReference>
<dbReference type="EMBL" id="LT934119">
    <property type="protein sequence ID" value="VAI24326.1"/>
    <property type="molecule type" value="Genomic_DNA"/>
</dbReference>
<feature type="transmembrane region" description="Helical" evidence="1">
    <location>
        <begin position="12"/>
        <end position="29"/>
    </location>
</feature>